<dbReference type="Proteomes" id="UP000799324">
    <property type="component" value="Unassembled WGS sequence"/>
</dbReference>
<keyword evidence="3" id="KW-1185">Reference proteome</keyword>
<proteinExistence type="predicted"/>
<protein>
    <submittedName>
        <fullName evidence="2">Uncharacterized protein</fullName>
    </submittedName>
</protein>
<evidence type="ECO:0000256" key="1">
    <source>
        <dbReference type="SAM" id="MobiDB-lite"/>
    </source>
</evidence>
<accession>A0A6A6TPP6</accession>
<gene>
    <name evidence="2" type="ORF">K491DRAFT_753932</name>
</gene>
<organism evidence="2 3">
    <name type="scientific">Lophiostoma macrostomum CBS 122681</name>
    <dbReference type="NCBI Taxonomy" id="1314788"/>
    <lineage>
        <taxon>Eukaryota</taxon>
        <taxon>Fungi</taxon>
        <taxon>Dikarya</taxon>
        <taxon>Ascomycota</taxon>
        <taxon>Pezizomycotina</taxon>
        <taxon>Dothideomycetes</taxon>
        <taxon>Pleosporomycetidae</taxon>
        <taxon>Pleosporales</taxon>
        <taxon>Lophiostomataceae</taxon>
        <taxon>Lophiostoma</taxon>
    </lineage>
</organism>
<dbReference type="AlphaFoldDB" id="A0A6A6TPP6"/>
<dbReference type="EMBL" id="MU004294">
    <property type="protein sequence ID" value="KAF2661291.1"/>
    <property type="molecule type" value="Genomic_DNA"/>
</dbReference>
<feature type="compositionally biased region" description="Polar residues" evidence="1">
    <location>
        <begin position="43"/>
        <end position="57"/>
    </location>
</feature>
<evidence type="ECO:0000313" key="2">
    <source>
        <dbReference type="EMBL" id="KAF2661291.1"/>
    </source>
</evidence>
<name>A0A6A6TPP6_9PLEO</name>
<sequence>MTYSTITHSLTAHTLLNQPPVPLQPPAPSRAARSPTRTKRTYKQTTPVTSTSVQHDIPTHSSLPFPIEIRGVPLRGPVSTPDNAKAVIQFHDMSRHGMACQKRPVALPDAVPWLLVSVSGDRLCVAARLRVGAGIRGWSWRWARGLGHFVDTVVATYENPCETVSTVDYLPFQPQ</sequence>
<evidence type="ECO:0000313" key="3">
    <source>
        <dbReference type="Proteomes" id="UP000799324"/>
    </source>
</evidence>
<feature type="region of interest" description="Disordered" evidence="1">
    <location>
        <begin position="16"/>
        <end position="57"/>
    </location>
</feature>
<feature type="compositionally biased region" description="Pro residues" evidence="1">
    <location>
        <begin position="19"/>
        <end position="28"/>
    </location>
</feature>
<reference evidence="2" key="1">
    <citation type="journal article" date="2020" name="Stud. Mycol.">
        <title>101 Dothideomycetes genomes: a test case for predicting lifestyles and emergence of pathogens.</title>
        <authorList>
            <person name="Haridas S."/>
            <person name="Albert R."/>
            <person name="Binder M."/>
            <person name="Bloem J."/>
            <person name="Labutti K."/>
            <person name="Salamov A."/>
            <person name="Andreopoulos B."/>
            <person name="Baker S."/>
            <person name="Barry K."/>
            <person name="Bills G."/>
            <person name="Bluhm B."/>
            <person name="Cannon C."/>
            <person name="Castanera R."/>
            <person name="Culley D."/>
            <person name="Daum C."/>
            <person name="Ezra D."/>
            <person name="Gonzalez J."/>
            <person name="Henrissat B."/>
            <person name="Kuo A."/>
            <person name="Liang C."/>
            <person name="Lipzen A."/>
            <person name="Lutzoni F."/>
            <person name="Magnuson J."/>
            <person name="Mondo S."/>
            <person name="Nolan M."/>
            <person name="Ohm R."/>
            <person name="Pangilinan J."/>
            <person name="Park H.-J."/>
            <person name="Ramirez L."/>
            <person name="Alfaro M."/>
            <person name="Sun H."/>
            <person name="Tritt A."/>
            <person name="Yoshinaga Y."/>
            <person name="Zwiers L.-H."/>
            <person name="Turgeon B."/>
            <person name="Goodwin S."/>
            <person name="Spatafora J."/>
            <person name="Crous P."/>
            <person name="Grigoriev I."/>
        </authorList>
    </citation>
    <scope>NUCLEOTIDE SEQUENCE</scope>
    <source>
        <strain evidence="2">CBS 122681</strain>
    </source>
</reference>